<organism evidence="1">
    <name type="scientific">Eucalyptus grandis</name>
    <name type="common">Flooded gum</name>
    <dbReference type="NCBI Taxonomy" id="71139"/>
    <lineage>
        <taxon>Eukaryota</taxon>
        <taxon>Viridiplantae</taxon>
        <taxon>Streptophyta</taxon>
        <taxon>Embryophyta</taxon>
        <taxon>Tracheophyta</taxon>
        <taxon>Spermatophyta</taxon>
        <taxon>Magnoliopsida</taxon>
        <taxon>eudicotyledons</taxon>
        <taxon>Gunneridae</taxon>
        <taxon>Pentapetalae</taxon>
        <taxon>rosids</taxon>
        <taxon>malvids</taxon>
        <taxon>Myrtales</taxon>
        <taxon>Myrtaceae</taxon>
        <taxon>Myrtoideae</taxon>
        <taxon>Eucalypteae</taxon>
        <taxon>Eucalyptus</taxon>
    </lineage>
</organism>
<evidence type="ECO:0000313" key="1">
    <source>
        <dbReference type="EMBL" id="KCW63100.1"/>
    </source>
</evidence>
<proteinExistence type="predicted"/>
<sequence>MSTTEYPPINVDMRNQASAIMELSCSKWKMPSIAMTFQSSFNSGGIICIQPSVLDFVWKSNLIRFAKFMAVPMHIHQQSLGGTKVTTAHHKIFQQRVSGSFLKTHVKKSPQTMALILQDSMALKLTSREHYGKLFAYRAAFMRETSLKAEDALCV</sequence>
<dbReference type="Gramene" id="KCW63100">
    <property type="protein sequence ID" value="KCW63100"/>
    <property type="gene ID" value="EUGRSUZ_G00708"/>
</dbReference>
<accession>A0A059BBP6</accession>
<protein>
    <submittedName>
        <fullName evidence="1">Uncharacterized protein</fullName>
    </submittedName>
</protein>
<name>A0A059BBP6_EUCGR</name>
<dbReference type="AlphaFoldDB" id="A0A059BBP6"/>
<dbReference type="EMBL" id="KK198759">
    <property type="protein sequence ID" value="KCW63100.1"/>
    <property type="molecule type" value="Genomic_DNA"/>
</dbReference>
<dbReference type="InParanoid" id="A0A059BBP6"/>
<reference evidence="1" key="1">
    <citation type="submission" date="2013-07" db="EMBL/GenBank/DDBJ databases">
        <title>The genome of Eucalyptus grandis.</title>
        <authorList>
            <person name="Schmutz J."/>
            <person name="Hayes R."/>
            <person name="Myburg A."/>
            <person name="Tuskan G."/>
            <person name="Grattapaglia D."/>
            <person name="Rokhsar D.S."/>
        </authorList>
    </citation>
    <scope>NUCLEOTIDE SEQUENCE</scope>
    <source>
        <tissue evidence="1">Leaf extractions</tissue>
    </source>
</reference>
<gene>
    <name evidence="1" type="ORF">EUGRSUZ_G00708</name>
</gene>